<reference evidence="1" key="1">
    <citation type="submission" date="2018-11" db="EMBL/GenBank/DDBJ databases">
        <authorList>
            <consortium name="Pathogen Informatics"/>
        </authorList>
    </citation>
    <scope>NUCLEOTIDE SEQUENCE</scope>
</reference>
<evidence type="ECO:0000313" key="2">
    <source>
        <dbReference type="Proteomes" id="UP000784294"/>
    </source>
</evidence>
<protein>
    <submittedName>
        <fullName evidence="1">Uncharacterized protein</fullName>
    </submittedName>
</protein>
<keyword evidence="2" id="KW-1185">Reference proteome</keyword>
<proteinExistence type="predicted"/>
<dbReference type="AlphaFoldDB" id="A0A3S5BRV7"/>
<gene>
    <name evidence="1" type="ORF">PXEA_LOCUS30270</name>
</gene>
<dbReference type="Proteomes" id="UP000784294">
    <property type="component" value="Unassembled WGS sequence"/>
</dbReference>
<accession>A0A3S5BRV7</accession>
<comment type="caution">
    <text evidence="1">The sequence shown here is derived from an EMBL/GenBank/DDBJ whole genome shotgun (WGS) entry which is preliminary data.</text>
</comment>
<evidence type="ECO:0000313" key="1">
    <source>
        <dbReference type="EMBL" id="VEL36830.1"/>
    </source>
</evidence>
<dbReference type="EMBL" id="CAAALY010253300">
    <property type="protein sequence ID" value="VEL36830.1"/>
    <property type="molecule type" value="Genomic_DNA"/>
</dbReference>
<name>A0A3S5BRV7_9PLAT</name>
<organism evidence="1 2">
    <name type="scientific">Protopolystoma xenopodis</name>
    <dbReference type="NCBI Taxonomy" id="117903"/>
    <lineage>
        <taxon>Eukaryota</taxon>
        <taxon>Metazoa</taxon>
        <taxon>Spiralia</taxon>
        <taxon>Lophotrochozoa</taxon>
        <taxon>Platyhelminthes</taxon>
        <taxon>Monogenea</taxon>
        <taxon>Polyopisthocotylea</taxon>
        <taxon>Polystomatidea</taxon>
        <taxon>Polystomatidae</taxon>
        <taxon>Protopolystoma</taxon>
    </lineage>
</organism>
<sequence>MVGPSAAHIFHIYSASSGAFLIKSDILLSFCLSPAKIDAYRKTGVAPLPAKPNATSTETPTAADSLVAANPIVNGIIKRSSARHILHTNDVSDGARDRPPVSDLIGADLRPSRHVVCDSLQSESSLWLDDLTGIQSDFQCRSSDDATPTTQPHQALRHTYIPPHLNPPDHLFAQVSPACQCCHAALGARPP</sequence>